<evidence type="ECO:0000256" key="2">
    <source>
        <dbReference type="ARBA" id="ARBA00023002"/>
    </source>
</evidence>
<dbReference type="Gene3D" id="3.40.50.720">
    <property type="entry name" value="NAD(P)-binding Rossmann-like Domain"/>
    <property type="match status" value="1"/>
</dbReference>
<evidence type="ECO:0000256" key="1">
    <source>
        <dbReference type="ARBA" id="ARBA00006484"/>
    </source>
</evidence>
<gene>
    <name evidence="6" type="ORF">SAMN05216252_121148</name>
</gene>
<dbReference type="Pfam" id="PF00106">
    <property type="entry name" value="adh_short"/>
    <property type="match status" value="1"/>
</dbReference>
<dbReference type="PANTHER" id="PTHR44196:SF1">
    <property type="entry name" value="DEHYDROGENASE_REDUCTASE SDR FAMILY MEMBER 7B"/>
    <property type="match status" value="1"/>
</dbReference>
<dbReference type="Proteomes" id="UP000198280">
    <property type="component" value="Unassembled WGS sequence"/>
</dbReference>
<dbReference type="NCBIfam" id="NF004526">
    <property type="entry name" value="PRK05872.1"/>
    <property type="match status" value="1"/>
</dbReference>
<dbReference type="SMART" id="SM00822">
    <property type="entry name" value="PKS_KR"/>
    <property type="match status" value="1"/>
</dbReference>
<dbReference type="AlphaFoldDB" id="A0A239LYC5"/>
<dbReference type="PRINTS" id="PR00081">
    <property type="entry name" value="GDHRDH"/>
</dbReference>
<dbReference type="PRINTS" id="PR00080">
    <property type="entry name" value="SDRFAMILY"/>
</dbReference>
<dbReference type="EMBL" id="FZOF01000021">
    <property type="protein sequence ID" value="SNT34803.1"/>
    <property type="molecule type" value="Genomic_DNA"/>
</dbReference>
<reference evidence="6 7" key="1">
    <citation type="submission" date="2017-06" db="EMBL/GenBank/DDBJ databases">
        <authorList>
            <person name="Kim H.J."/>
            <person name="Triplett B.A."/>
        </authorList>
    </citation>
    <scope>NUCLEOTIDE SEQUENCE [LARGE SCALE GENOMIC DNA]</scope>
    <source>
        <strain evidence="6 7">CGMCC 4.1858</strain>
    </source>
</reference>
<dbReference type="SUPFAM" id="SSF51735">
    <property type="entry name" value="NAD(P)-binding Rossmann-fold domains"/>
    <property type="match status" value="1"/>
</dbReference>
<evidence type="ECO:0000313" key="6">
    <source>
        <dbReference type="EMBL" id="SNT34803.1"/>
    </source>
</evidence>
<evidence type="ECO:0000256" key="3">
    <source>
        <dbReference type="RuleBase" id="RU000363"/>
    </source>
</evidence>
<organism evidence="6 7">
    <name type="scientific">Actinacidiphila glaucinigra</name>
    <dbReference type="NCBI Taxonomy" id="235986"/>
    <lineage>
        <taxon>Bacteria</taxon>
        <taxon>Bacillati</taxon>
        <taxon>Actinomycetota</taxon>
        <taxon>Actinomycetes</taxon>
        <taxon>Kitasatosporales</taxon>
        <taxon>Streptomycetaceae</taxon>
        <taxon>Actinacidiphila</taxon>
    </lineage>
</organism>
<dbReference type="CDD" id="cd05233">
    <property type="entry name" value="SDR_c"/>
    <property type="match status" value="1"/>
</dbReference>
<evidence type="ECO:0000313" key="7">
    <source>
        <dbReference type="Proteomes" id="UP000198280"/>
    </source>
</evidence>
<dbReference type="GO" id="GO:0016491">
    <property type="term" value="F:oxidoreductase activity"/>
    <property type="evidence" value="ECO:0007669"/>
    <property type="project" value="UniProtKB-KW"/>
</dbReference>
<protein>
    <submittedName>
        <fullName evidence="6">Short-chain dehydrogenase</fullName>
    </submittedName>
</protein>
<comment type="similarity">
    <text evidence="1 3">Belongs to the short-chain dehydrogenases/reductases (SDR) family.</text>
</comment>
<evidence type="ECO:0000256" key="4">
    <source>
        <dbReference type="SAM" id="MobiDB-lite"/>
    </source>
</evidence>
<dbReference type="GO" id="GO:0016020">
    <property type="term" value="C:membrane"/>
    <property type="evidence" value="ECO:0007669"/>
    <property type="project" value="TreeGrafter"/>
</dbReference>
<keyword evidence="7" id="KW-1185">Reference proteome</keyword>
<evidence type="ECO:0000259" key="5">
    <source>
        <dbReference type="SMART" id="SM00822"/>
    </source>
</evidence>
<keyword evidence="2" id="KW-0560">Oxidoreductase</keyword>
<name>A0A239LYC5_9ACTN</name>
<feature type="region of interest" description="Disordered" evidence="4">
    <location>
        <begin position="281"/>
        <end position="307"/>
    </location>
</feature>
<dbReference type="OrthoDB" id="3743899at2"/>
<dbReference type="PANTHER" id="PTHR44196">
    <property type="entry name" value="DEHYDROGENASE/REDUCTASE SDR FAMILY MEMBER 7B"/>
    <property type="match status" value="1"/>
</dbReference>
<sequence length="307" mass="32303">MSKDVCGIWRSSVTGSPPLMGRTAVVTGAARGIGRAVAHILAARGAHVALLGLEPGELESAAAAAPGTARAWCVDVTDEAAMRRTADEVAERFGAASVVVANAGIAAGGPFAEASMATWRRIVEVNLVGSALTARTFLPHLLATRGYYLQVSSLAAMGSAPLMSAYCASKSGVEAFTHSLRAEVAHRGVDVAVAYMSWTDTEMIRDAECHPTMRELRALMPWPASRTYTAEATAERLVRGIEHRSAAVYVQPWLRGVQAVRTLLPGLVAWRARHTMGDLEERGDITDTGLLGAGGRADPSGSSVSRP</sequence>
<dbReference type="PROSITE" id="PS00061">
    <property type="entry name" value="ADH_SHORT"/>
    <property type="match status" value="1"/>
</dbReference>
<dbReference type="RefSeq" id="WP_089227253.1">
    <property type="nucleotide sequence ID" value="NZ_FZOF01000021.1"/>
</dbReference>
<dbReference type="InterPro" id="IPR057326">
    <property type="entry name" value="KR_dom"/>
</dbReference>
<feature type="domain" description="Ketoreductase" evidence="5">
    <location>
        <begin position="22"/>
        <end position="201"/>
    </location>
</feature>
<dbReference type="InterPro" id="IPR036291">
    <property type="entry name" value="NAD(P)-bd_dom_sf"/>
</dbReference>
<dbReference type="InterPro" id="IPR020904">
    <property type="entry name" value="Sc_DH/Rdtase_CS"/>
</dbReference>
<proteinExistence type="inferred from homology"/>
<dbReference type="InterPro" id="IPR002347">
    <property type="entry name" value="SDR_fam"/>
</dbReference>
<accession>A0A239LYC5</accession>